<sequence length="221" mass="23883">MSDKTQALVPASDSGYPKFSTLNGEELRQLKTGKGSHYLVMELPDALAGSGQERVLQLALESALRLAASLSGEAPRVAIQASPRTLPTASADDAQARLSERILRESEWLTARDISIRAGLALSNPSAAPNRWKAKKRIFALSVNGRDYYPAYGLDEGYTPLPVMARLIALFGERKTPWGMAVWLGSDNSWLGGRKPKDLLTSEPEAVCRAAQAEIQGPVHG</sequence>
<dbReference type="AlphaFoldDB" id="A0A4P8YK05"/>
<name>A0A4P8YK05_9ENTR</name>
<protein>
    <submittedName>
        <fullName evidence="1">DUF2384 domain-containing protein</fullName>
    </submittedName>
</protein>
<reference evidence="1 2" key="1">
    <citation type="submission" date="2019-05" db="EMBL/GenBank/DDBJ databases">
        <title>Complete genome sequence of Izhakiella calystegiae KSNA2, an endophyte isolated from beach morning glory (Calystegia soldanella).</title>
        <authorList>
            <person name="Jiang L."/>
            <person name="Jeong J.C."/>
            <person name="Kim C.Y."/>
            <person name="Kim D.H."/>
            <person name="Kim S.W."/>
            <person name="Lee j."/>
        </authorList>
    </citation>
    <scope>NUCLEOTIDE SEQUENCE [LARGE SCALE GENOMIC DNA]</scope>
    <source>
        <strain evidence="1 2">KSNA2</strain>
    </source>
</reference>
<accession>A0A4P8YK05</accession>
<dbReference type="OrthoDB" id="111944at2"/>
<gene>
    <name evidence="1" type="ORF">FEM41_16335</name>
</gene>
<evidence type="ECO:0000313" key="2">
    <source>
        <dbReference type="Proteomes" id="UP000302163"/>
    </source>
</evidence>
<dbReference type="RefSeq" id="WP_138097257.1">
    <property type="nucleotide sequence ID" value="NZ_CP040428.1"/>
</dbReference>
<keyword evidence="2" id="KW-1185">Reference proteome</keyword>
<dbReference type="Proteomes" id="UP000302163">
    <property type="component" value="Chromosome"/>
</dbReference>
<proteinExistence type="predicted"/>
<organism evidence="1 2">
    <name type="scientific">Jejubacter calystegiae</name>
    <dbReference type="NCBI Taxonomy" id="2579935"/>
    <lineage>
        <taxon>Bacteria</taxon>
        <taxon>Pseudomonadati</taxon>
        <taxon>Pseudomonadota</taxon>
        <taxon>Gammaproteobacteria</taxon>
        <taxon>Enterobacterales</taxon>
        <taxon>Enterobacteriaceae</taxon>
        <taxon>Jejubacter</taxon>
    </lineage>
</organism>
<dbReference type="EMBL" id="CP040428">
    <property type="protein sequence ID" value="QCT21101.1"/>
    <property type="molecule type" value="Genomic_DNA"/>
</dbReference>
<dbReference type="KEGG" id="izh:FEM41_16335"/>
<evidence type="ECO:0000313" key="1">
    <source>
        <dbReference type="EMBL" id="QCT21101.1"/>
    </source>
</evidence>